<dbReference type="SMART" id="SM00404">
    <property type="entry name" value="PTPc_motif"/>
    <property type="match status" value="2"/>
</dbReference>
<dbReference type="FunFam" id="3.90.190.10:FF:000013">
    <property type="entry name" value="receptor-type tyrosine-protein phosphatase zeta isoform X1"/>
    <property type="match status" value="1"/>
</dbReference>
<dbReference type="GO" id="GO:0016020">
    <property type="term" value="C:membrane"/>
    <property type="evidence" value="ECO:0007669"/>
    <property type="project" value="UniProtKB-SubCell"/>
</dbReference>
<dbReference type="PROSITE" id="PS50853">
    <property type="entry name" value="FN3"/>
    <property type="match status" value="2"/>
</dbReference>
<dbReference type="CDD" id="cd00063">
    <property type="entry name" value="FN3"/>
    <property type="match status" value="2"/>
</dbReference>
<dbReference type="GO" id="GO:0004725">
    <property type="term" value="F:protein tyrosine phosphatase activity"/>
    <property type="evidence" value="ECO:0007669"/>
    <property type="project" value="UniProtKB-EC"/>
</dbReference>
<dbReference type="CDD" id="cd14549">
    <property type="entry name" value="R5-PTPc-1"/>
    <property type="match status" value="1"/>
</dbReference>
<feature type="domain" description="Tyrosine specific protein phosphatases" evidence="10">
    <location>
        <begin position="567"/>
        <end position="641"/>
    </location>
</feature>
<dbReference type="PANTHER" id="PTHR19134:SF540">
    <property type="entry name" value="TYROSINE-PROTEIN PHOSPHATASE 99A"/>
    <property type="match status" value="1"/>
</dbReference>
<sequence length="1096" mass="123226">MRSRRLWLSLAWLTLGGGLTITAGPMPLEADSTPPPPPDEPDLVPQLATQAEVSPPPPRDEEIPPDKAALPVPTQLRLLSATQESVRLAWQFTWPGGGSSEPNEASRVLAHDDRANHYFLIIYVHGDDEKFHRVQRDQRECELTGLKTHSLYEIRVKALVGGRSTPPSPPINVSTDVGQPGQPVITNVSCYDTGALSLEWERPSDFDKSVDYYRVFYRPTDQAVFEHVTVPSGTKETSMRYHLRPLVGRKHYVIKICAATRSIYNPNRTWLGEASKEVRVYLPESQCLGPEHGQAGELSIGMVLGAVGALVLLALACVCYVIWKRHLKSAYYEIDDLPRVVVPMGEPQWENEPGLEGAKPGSILVENLEEHVALLHADSDFGFTKEYEEIQTFSAQETQACHLQCSHPDNKCKNRYLNIVAYDHSRVVLSQASGQRKTSDYINANYIDGYRKYNAYIGTQGPLEDTCEAFWRMVWEQNVFVIVMITNLSERGRRKCDMYWPKDDAGCSYGPFEVHLEHEKVMSNYTLRKLKLRHLKLRKKKCASGERDVLQFHYTSWPDHGVPAHPLPVLSFIKKSSESNPPDGGPIIVHCSAGVGRTGTYIAIHALLEQIRDQGQFNAFGFLKHIRKQRNHLVQTEEQYIFIHDAILEALRSGFTEIKSIDITPYIEDIVQNEEMKLQKQLQLITSFEPAEFHCTSAHKSCNVSKNRDSEIVPIESARVVLAPKPGLEGSDYINASWLHGYHRLKEFIITQHPTEDTKHEFWRMLWDHNVQTIVLLSSMEDLTEFPIFWPILDEEFDLETFRVRFIEKATHEGHSTLDFVLSSCQDDYELTVRVILCSGWPHNVKQLTEAFEVLTLVQEWHLEYQNGPMVVLDAMGGTEAATFCALTTLCQQLETEDALDVYQVAKLYHDNRPGVWKSKADILFMYKAMEALIASSHIANPVSSTVNSPAAVAILSPEPVESAPDHDTHHDGEDAIPTNIALGNGDLNGISRHLRSHSDSLANGSVKMTRVGSDSSESSSRRHSLPPVNDVESGLALEACPKPANGIVASLPNDTQHHNHHHHHDNRHRNSSEEDVEDDEDDERNSETAALTASA</sequence>
<dbReference type="InterPro" id="IPR003961">
    <property type="entry name" value="FN3_dom"/>
</dbReference>
<dbReference type="Pfam" id="PF00102">
    <property type="entry name" value="Y_phosphatase"/>
    <property type="match status" value="2"/>
</dbReference>
<dbReference type="STRING" id="6832.A0A553NX27"/>
<feature type="compositionally biased region" description="Acidic residues" evidence="7">
    <location>
        <begin position="1074"/>
        <end position="1085"/>
    </location>
</feature>
<dbReference type="SUPFAM" id="SSF49265">
    <property type="entry name" value="Fibronectin type III"/>
    <property type="match status" value="1"/>
</dbReference>
<evidence type="ECO:0000313" key="13">
    <source>
        <dbReference type="Proteomes" id="UP000318571"/>
    </source>
</evidence>
<evidence type="ECO:0000256" key="4">
    <source>
        <dbReference type="ARBA" id="ARBA00022912"/>
    </source>
</evidence>
<dbReference type="InterPro" id="IPR013783">
    <property type="entry name" value="Ig-like_fold"/>
</dbReference>
<organism evidence="12 13">
    <name type="scientific">Tigriopus californicus</name>
    <name type="common">Marine copepod</name>
    <dbReference type="NCBI Taxonomy" id="6832"/>
    <lineage>
        <taxon>Eukaryota</taxon>
        <taxon>Metazoa</taxon>
        <taxon>Ecdysozoa</taxon>
        <taxon>Arthropoda</taxon>
        <taxon>Crustacea</taxon>
        <taxon>Multicrustacea</taxon>
        <taxon>Hexanauplia</taxon>
        <taxon>Copepoda</taxon>
        <taxon>Harpacticoida</taxon>
        <taxon>Harpacticidae</taxon>
        <taxon>Tigriopus</taxon>
    </lineage>
</organism>
<proteinExistence type="predicted"/>
<feature type="domain" description="Fibronectin type-III" evidence="11">
    <location>
        <begin position="179"/>
        <end position="285"/>
    </location>
</feature>
<keyword evidence="4" id="KW-0904">Protein phosphatase</keyword>
<dbReference type="Gene3D" id="3.90.190.10">
    <property type="entry name" value="Protein tyrosine phosphatase superfamily"/>
    <property type="match status" value="2"/>
</dbReference>
<dbReference type="InterPro" id="IPR029021">
    <property type="entry name" value="Prot-tyrosine_phosphatase-like"/>
</dbReference>
<evidence type="ECO:0000256" key="6">
    <source>
        <dbReference type="ARBA" id="ARBA00051722"/>
    </source>
</evidence>
<dbReference type="Proteomes" id="UP000318571">
    <property type="component" value="Chromosome 9"/>
</dbReference>
<evidence type="ECO:0000313" key="12">
    <source>
        <dbReference type="EMBL" id="TRY69985.1"/>
    </source>
</evidence>
<feature type="domain" description="Fibronectin type-III" evidence="11">
    <location>
        <begin position="72"/>
        <end position="178"/>
    </location>
</feature>
<dbReference type="OMA" id="CKNRYLN"/>
<feature type="region of interest" description="Disordered" evidence="7">
    <location>
        <begin position="961"/>
        <end position="984"/>
    </location>
</feature>
<keyword evidence="3" id="KW-0378">Hydrolase</keyword>
<dbReference type="PANTHER" id="PTHR19134">
    <property type="entry name" value="RECEPTOR-TYPE TYROSINE-PROTEIN PHOSPHATASE"/>
    <property type="match status" value="1"/>
</dbReference>
<feature type="chain" id="PRO_5021745656" evidence="8">
    <location>
        <begin position="19"/>
        <end position="1096"/>
    </location>
</feature>
<dbReference type="PRINTS" id="PR00700">
    <property type="entry name" value="PRTYPHPHTASE"/>
</dbReference>
<keyword evidence="2 8" id="KW-0732">Signal</keyword>
<evidence type="ECO:0000256" key="3">
    <source>
        <dbReference type="ARBA" id="ARBA00022801"/>
    </source>
</evidence>
<dbReference type="InterPro" id="IPR003595">
    <property type="entry name" value="Tyr_Pase_cat"/>
</dbReference>
<protein>
    <submittedName>
        <fullName evidence="12">Uncharacterized protein</fullName>
    </submittedName>
</protein>
<dbReference type="Pfam" id="PF00041">
    <property type="entry name" value="fn3"/>
    <property type="match status" value="2"/>
</dbReference>
<dbReference type="AlphaFoldDB" id="A0A553NX27"/>
<feature type="signal peptide" evidence="8">
    <location>
        <begin position="1"/>
        <end position="18"/>
    </location>
</feature>
<dbReference type="SMART" id="SM00060">
    <property type="entry name" value="FN3"/>
    <property type="match status" value="2"/>
</dbReference>
<evidence type="ECO:0000259" key="9">
    <source>
        <dbReference type="PROSITE" id="PS50055"/>
    </source>
</evidence>
<evidence type="ECO:0000256" key="2">
    <source>
        <dbReference type="ARBA" id="ARBA00022729"/>
    </source>
</evidence>
<dbReference type="PROSITE" id="PS00383">
    <property type="entry name" value="TYR_PHOSPHATASE_1"/>
    <property type="match status" value="1"/>
</dbReference>
<dbReference type="EMBL" id="VCGU01000009">
    <property type="protein sequence ID" value="TRY69985.1"/>
    <property type="molecule type" value="Genomic_DNA"/>
</dbReference>
<comment type="catalytic activity">
    <reaction evidence="6">
        <text>O-phospho-L-tyrosyl-[protein] + H2O = L-tyrosyl-[protein] + phosphate</text>
        <dbReference type="Rhea" id="RHEA:10684"/>
        <dbReference type="Rhea" id="RHEA-COMP:10136"/>
        <dbReference type="Rhea" id="RHEA-COMP:20101"/>
        <dbReference type="ChEBI" id="CHEBI:15377"/>
        <dbReference type="ChEBI" id="CHEBI:43474"/>
        <dbReference type="ChEBI" id="CHEBI:46858"/>
        <dbReference type="ChEBI" id="CHEBI:61978"/>
        <dbReference type="EC" id="3.1.3.48"/>
    </reaction>
</comment>
<dbReference type="InterPro" id="IPR036116">
    <property type="entry name" value="FN3_sf"/>
</dbReference>
<feature type="compositionally biased region" description="Basic and acidic residues" evidence="7">
    <location>
        <begin position="964"/>
        <end position="974"/>
    </location>
</feature>
<dbReference type="InterPro" id="IPR000387">
    <property type="entry name" value="Tyr_Pase_dom"/>
</dbReference>
<feature type="region of interest" description="Disordered" evidence="7">
    <location>
        <begin position="1000"/>
        <end position="1030"/>
    </location>
</feature>
<reference evidence="12 13" key="1">
    <citation type="journal article" date="2018" name="Nat. Ecol. Evol.">
        <title>Genomic signatures of mitonuclear coevolution across populations of Tigriopus californicus.</title>
        <authorList>
            <person name="Barreto F.S."/>
            <person name="Watson E.T."/>
            <person name="Lima T.G."/>
            <person name="Willett C.S."/>
            <person name="Edmands S."/>
            <person name="Li W."/>
            <person name="Burton R.S."/>
        </authorList>
    </citation>
    <scope>NUCLEOTIDE SEQUENCE [LARGE SCALE GENOMIC DNA]</scope>
    <source>
        <strain evidence="12 13">San Diego</strain>
    </source>
</reference>
<dbReference type="PROSITE" id="PS50055">
    <property type="entry name" value="TYR_PHOSPHATASE_PTP"/>
    <property type="match status" value="2"/>
</dbReference>
<evidence type="ECO:0000256" key="8">
    <source>
        <dbReference type="SAM" id="SignalP"/>
    </source>
</evidence>
<feature type="compositionally biased region" description="Basic residues" evidence="7">
    <location>
        <begin position="1059"/>
        <end position="1070"/>
    </location>
</feature>
<feature type="domain" description="Tyrosine-protein phosphatase" evidence="9">
    <location>
        <begin position="383"/>
        <end position="650"/>
    </location>
</feature>
<dbReference type="InterPro" id="IPR000242">
    <property type="entry name" value="PTP_cat"/>
</dbReference>
<dbReference type="InterPro" id="IPR016130">
    <property type="entry name" value="Tyr_Pase_AS"/>
</dbReference>
<name>A0A553NX27_TIGCA</name>
<feature type="domain" description="Tyrosine-protein phosphatase" evidence="9">
    <location>
        <begin position="678"/>
        <end position="933"/>
    </location>
</feature>
<evidence type="ECO:0000256" key="1">
    <source>
        <dbReference type="ARBA" id="ARBA00004167"/>
    </source>
</evidence>
<keyword evidence="5" id="KW-0472">Membrane</keyword>
<dbReference type="InterPro" id="IPR050348">
    <property type="entry name" value="Protein-Tyr_Phosphatase"/>
</dbReference>
<dbReference type="SMART" id="SM00194">
    <property type="entry name" value="PTPc"/>
    <property type="match status" value="2"/>
</dbReference>
<comment type="subcellular location">
    <subcellularLocation>
        <location evidence="1">Membrane</location>
        <topology evidence="1">Single-pass membrane protein</topology>
    </subcellularLocation>
</comment>
<feature type="region of interest" description="Disordered" evidence="7">
    <location>
        <begin position="24"/>
        <end position="66"/>
    </location>
</feature>
<dbReference type="PROSITE" id="PS50056">
    <property type="entry name" value="TYR_PHOSPHATASE_2"/>
    <property type="match status" value="1"/>
</dbReference>
<evidence type="ECO:0000259" key="11">
    <source>
        <dbReference type="PROSITE" id="PS50853"/>
    </source>
</evidence>
<evidence type="ECO:0000256" key="5">
    <source>
        <dbReference type="ARBA" id="ARBA00023136"/>
    </source>
</evidence>
<keyword evidence="13" id="KW-1185">Reference proteome</keyword>
<comment type="caution">
    <text evidence="12">The sequence shown here is derived from an EMBL/GenBank/DDBJ whole genome shotgun (WGS) entry which is preliminary data.</text>
</comment>
<evidence type="ECO:0000256" key="7">
    <source>
        <dbReference type="SAM" id="MobiDB-lite"/>
    </source>
</evidence>
<feature type="region of interest" description="Disordered" evidence="7">
    <location>
        <begin position="1045"/>
        <end position="1096"/>
    </location>
</feature>
<accession>A0A553NX27</accession>
<evidence type="ECO:0000259" key="10">
    <source>
        <dbReference type="PROSITE" id="PS50056"/>
    </source>
</evidence>
<dbReference type="FunFam" id="3.90.190.10:FF:000068">
    <property type="entry name" value="receptor-type tyrosine-protein phosphatase zeta"/>
    <property type="match status" value="1"/>
</dbReference>
<gene>
    <name evidence="12" type="ORF">TCAL_10021</name>
</gene>
<dbReference type="GO" id="GO:0048666">
    <property type="term" value="P:neuron development"/>
    <property type="evidence" value="ECO:0007669"/>
    <property type="project" value="UniProtKB-ARBA"/>
</dbReference>
<dbReference type="SUPFAM" id="SSF52799">
    <property type="entry name" value="(Phosphotyrosine protein) phosphatases II"/>
    <property type="match status" value="2"/>
</dbReference>
<dbReference type="Gene3D" id="2.60.40.10">
    <property type="entry name" value="Immunoglobulins"/>
    <property type="match status" value="2"/>
</dbReference>